<dbReference type="Gene3D" id="2.30.30.40">
    <property type="entry name" value="SH3 Domains"/>
    <property type="match status" value="1"/>
</dbReference>
<gene>
    <name evidence="1" type="ORF">Rhe02_83480</name>
</gene>
<dbReference type="Proteomes" id="UP000612899">
    <property type="component" value="Unassembled WGS sequence"/>
</dbReference>
<evidence type="ECO:0000313" key="2">
    <source>
        <dbReference type="Proteomes" id="UP000612899"/>
    </source>
</evidence>
<dbReference type="AlphaFoldDB" id="A0A8J3QJH8"/>
<name>A0A8J3QJH8_9ACTN</name>
<accession>A0A8J3QJH8</accession>
<organism evidence="1 2">
    <name type="scientific">Rhizocola hellebori</name>
    <dbReference type="NCBI Taxonomy" id="1392758"/>
    <lineage>
        <taxon>Bacteria</taxon>
        <taxon>Bacillati</taxon>
        <taxon>Actinomycetota</taxon>
        <taxon>Actinomycetes</taxon>
        <taxon>Micromonosporales</taxon>
        <taxon>Micromonosporaceae</taxon>
        <taxon>Rhizocola</taxon>
    </lineage>
</organism>
<comment type="caution">
    <text evidence="1">The sequence shown here is derived from an EMBL/GenBank/DDBJ whole genome shotgun (WGS) entry which is preliminary data.</text>
</comment>
<reference evidence="1" key="1">
    <citation type="submission" date="2021-01" db="EMBL/GenBank/DDBJ databases">
        <title>Whole genome shotgun sequence of Rhizocola hellebori NBRC 109834.</title>
        <authorList>
            <person name="Komaki H."/>
            <person name="Tamura T."/>
        </authorList>
    </citation>
    <scope>NUCLEOTIDE SEQUENCE</scope>
    <source>
        <strain evidence="1">NBRC 109834</strain>
    </source>
</reference>
<evidence type="ECO:0000313" key="1">
    <source>
        <dbReference type="EMBL" id="GIH10281.1"/>
    </source>
</evidence>
<keyword evidence="2" id="KW-1185">Reference proteome</keyword>
<protein>
    <submittedName>
        <fullName evidence="1">Uncharacterized protein</fullName>
    </submittedName>
</protein>
<dbReference type="EMBL" id="BONY01000089">
    <property type="protein sequence ID" value="GIH10281.1"/>
    <property type="molecule type" value="Genomic_DNA"/>
</dbReference>
<sequence length="217" mass="23420">MVIDILLAFTIFATREGLVGGTTANGHVIVERDWFAALPSRRGLETTVKVCTETRCVFLPVWDVGPWNTKDDYWNEDRQMWTDLPQGLPEAQAAFQDGYNGGLDEFGRKVLNPAGMDLADGAFWDGLALTDNAWVQTSVLPPSTAEVTTLLNVRSGPSLSAPIVGGAGRGADVPVECQVSGDVVNGIDLWDRIGVDLYISHAYVQVPSDWSAPVCPA</sequence>
<proteinExistence type="predicted"/>